<dbReference type="EnsemblPlants" id="Pp3c24_1120V3.1">
    <property type="protein sequence ID" value="PAC:32911053.CDS.1"/>
    <property type="gene ID" value="Pp3c24_1120"/>
</dbReference>
<accession>A0A2K1IF46</accession>
<dbReference type="Proteomes" id="UP000006727">
    <property type="component" value="Chromosome 24"/>
</dbReference>
<reference evidence="2" key="3">
    <citation type="submission" date="2020-12" db="UniProtKB">
        <authorList>
            <consortium name="EnsemblPlants"/>
        </authorList>
    </citation>
    <scope>IDENTIFICATION</scope>
</reference>
<dbReference type="EnsemblPlants" id="Pp3c24_1120V3.2">
    <property type="protein sequence ID" value="PAC:32911054.CDS.1"/>
    <property type="gene ID" value="Pp3c24_1120"/>
</dbReference>
<dbReference type="Gramene" id="Pp3c24_1120V3.2">
    <property type="protein sequence ID" value="PAC:32911054.CDS.1"/>
    <property type="gene ID" value="Pp3c24_1120"/>
</dbReference>
<proteinExistence type="predicted"/>
<evidence type="ECO:0000313" key="1">
    <source>
        <dbReference type="EMBL" id="PNR27902.1"/>
    </source>
</evidence>
<protein>
    <submittedName>
        <fullName evidence="1 2">Uncharacterized protein</fullName>
    </submittedName>
</protein>
<reference evidence="1 3" key="2">
    <citation type="journal article" date="2018" name="Plant J.">
        <title>The Physcomitrella patens chromosome-scale assembly reveals moss genome structure and evolution.</title>
        <authorList>
            <person name="Lang D."/>
            <person name="Ullrich K.K."/>
            <person name="Murat F."/>
            <person name="Fuchs J."/>
            <person name="Jenkins J."/>
            <person name="Haas F.B."/>
            <person name="Piednoel M."/>
            <person name="Gundlach H."/>
            <person name="Van Bel M."/>
            <person name="Meyberg R."/>
            <person name="Vives C."/>
            <person name="Morata J."/>
            <person name="Symeonidi A."/>
            <person name="Hiss M."/>
            <person name="Muchero W."/>
            <person name="Kamisugi Y."/>
            <person name="Saleh O."/>
            <person name="Blanc G."/>
            <person name="Decker E.L."/>
            <person name="van Gessel N."/>
            <person name="Grimwood J."/>
            <person name="Hayes R.D."/>
            <person name="Graham S.W."/>
            <person name="Gunter L.E."/>
            <person name="McDaniel S.F."/>
            <person name="Hoernstein S.N.W."/>
            <person name="Larsson A."/>
            <person name="Li F.W."/>
            <person name="Perroud P.F."/>
            <person name="Phillips J."/>
            <person name="Ranjan P."/>
            <person name="Rokshar D.S."/>
            <person name="Rothfels C.J."/>
            <person name="Schneider L."/>
            <person name="Shu S."/>
            <person name="Stevenson D.W."/>
            <person name="Thummler F."/>
            <person name="Tillich M."/>
            <person name="Villarreal Aguilar J.C."/>
            <person name="Widiez T."/>
            <person name="Wong G.K."/>
            <person name="Wymore A."/>
            <person name="Zhang Y."/>
            <person name="Zimmer A.D."/>
            <person name="Quatrano R.S."/>
            <person name="Mayer K.F.X."/>
            <person name="Goodstein D."/>
            <person name="Casacuberta J.M."/>
            <person name="Vandepoele K."/>
            <person name="Reski R."/>
            <person name="Cuming A.C."/>
            <person name="Tuskan G.A."/>
            <person name="Maumus F."/>
            <person name="Salse J."/>
            <person name="Schmutz J."/>
            <person name="Rensing S.A."/>
        </authorList>
    </citation>
    <scope>NUCLEOTIDE SEQUENCE [LARGE SCALE GENOMIC DNA]</scope>
    <source>
        <strain evidence="2 3">cv. Gransden 2004</strain>
    </source>
</reference>
<dbReference type="InParanoid" id="A0A2K1IF46"/>
<evidence type="ECO:0000313" key="3">
    <source>
        <dbReference type="Proteomes" id="UP000006727"/>
    </source>
</evidence>
<organism evidence="1">
    <name type="scientific">Physcomitrium patens</name>
    <name type="common">Spreading-leaved earth moss</name>
    <name type="synonym">Physcomitrella patens</name>
    <dbReference type="NCBI Taxonomy" id="3218"/>
    <lineage>
        <taxon>Eukaryota</taxon>
        <taxon>Viridiplantae</taxon>
        <taxon>Streptophyta</taxon>
        <taxon>Embryophyta</taxon>
        <taxon>Bryophyta</taxon>
        <taxon>Bryophytina</taxon>
        <taxon>Bryopsida</taxon>
        <taxon>Funariidae</taxon>
        <taxon>Funariales</taxon>
        <taxon>Funariaceae</taxon>
        <taxon>Physcomitrium</taxon>
    </lineage>
</organism>
<keyword evidence="3" id="KW-1185">Reference proteome</keyword>
<dbReference type="AlphaFoldDB" id="A0A2K1IF46"/>
<dbReference type="EMBL" id="ABEU02000024">
    <property type="protein sequence ID" value="PNR27902.1"/>
    <property type="molecule type" value="Genomic_DNA"/>
</dbReference>
<reference evidence="1 3" key="1">
    <citation type="journal article" date="2008" name="Science">
        <title>The Physcomitrella genome reveals evolutionary insights into the conquest of land by plants.</title>
        <authorList>
            <person name="Rensing S."/>
            <person name="Lang D."/>
            <person name="Zimmer A."/>
            <person name="Terry A."/>
            <person name="Salamov A."/>
            <person name="Shapiro H."/>
            <person name="Nishiyama T."/>
            <person name="Perroud P.-F."/>
            <person name="Lindquist E."/>
            <person name="Kamisugi Y."/>
            <person name="Tanahashi T."/>
            <person name="Sakakibara K."/>
            <person name="Fujita T."/>
            <person name="Oishi K."/>
            <person name="Shin-I T."/>
            <person name="Kuroki Y."/>
            <person name="Toyoda A."/>
            <person name="Suzuki Y."/>
            <person name="Hashimoto A."/>
            <person name="Yamaguchi K."/>
            <person name="Sugano A."/>
            <person name="Kohara Y."/>
            <person name="Fujiyama A."/>
            <person name="Anterola A."/>
            <person name="Aoki S."/>
            <person name="Ashton N."/>
            <person name="Barbazuk W.B."/>
            <person name="Barker E."/>
            <person name="Bennetzen J."/>
            <person name="Bezanilla M."/>
            <person name="Blankenship R."/>
            <person name="Cho S.H."/>
            <person name="Dutcher S."/>
            <person name="Estelle M."/>
            <person name="Fawcett J.A."/>
            <person name="Gundlach H."/>
            <person name="Hanada K."/>
            <person name="Heyl A."/>
            <person name="Hicks K.A."/>
            <person name="Hugh J."/>
            <person name="Lohr M."/>
            <person name="Mayer K."/>
            <person name="Melkozernov A."/>
            <person name="Murata T."/>
            <person name="Nelson D."/>
            <person name="Pils B."/>
            <person name="Prigge M."/>
            <person name="Reiss B."/>
            <person name="Renner T."/>
            <person name="Rombauts S."/>
            <person name="Rushton P."/>
            <person name="Sanderfoot A."/>
            <person name="Schween G."/>
            <person name="Shiu S.-H."/>
            <person name="Stueber K."/>
            <person name="Theodoulou F.L."/>
            <person name="Tu H."/>
            <person name="Van de Peer Y."/>
            <person name="Verrier P.J."/>
            <person name="Waters E."/>
            <person name="Wood A."/>
            <person name="Yang L."/>
            <person name="Cove D."/>
            <person name="Cuming A."/>
            <person name="Hasebe M."/>
            <person name="Lucas S."/>
            <person name="Mishler D.B."/>
            <person name="Reski R."/>
            <person name="Grigoriev I."/>
            <person name="Quatrano R.S."/>
            <person name="Boore J.L."/>
        </authorList>
    </citation>
    <scope>NUCLEOTIDE SEQUENCE [LARGE SCALE GENOMIC DNA]</scope>
    <source>
        <strain evidence="2 3">cv. Gransden 2004</strain>
    </source>
</reference>
<name>A0A2K1IF46_PHYPA</name>
<evidence type="ECO:0000313" key="2">
    <source>
        <dbReference type="EnsemblPlants" id="PAC:32911053.CDS.1"/>
    </source>
</evidence>
<dbReference type="Gramene" id="Pp3c24_1120V3.1">
    <property type="protein sequence ID" value="PAC:32911053.CDS.1"/>
    <property type="gene ID" value="Pp3c24_1120"/>
</dbReference>
<gene>
    <name evidence="1" type="ORF">PHYPA_028494</name>
</gene>
<sequence>MEMIPLPVGPPWKSAPCRSLPSRFSSISVDCSCIPHSAIPLAAWILDSCPHLFTDTSGRIWPLVWSRQSCCAWRAAFLKFRCWVLYSRVVAYPQGSFRWFLVCRGNGGDCCRRWESQSHPVPKKSRICSVSQLLEFVSRALLNTFSGFDQFLISVWNSVSTALYLLP</sequence>